<evidence type="ECO:0000313" key="1">
    <source>
        <dbReference type="EMBL" id="RMZ58965.1"/>
    </source>
</evidence>
<proteinExistence type="predicted"/>
<dbReference type="AlphaFoldDB" id="A0A3M7LAA5"/>
<dbReference type="EMBL" id="QWIV01000014">
    <property type="protein sequence ID" value="RMZ58965.1"/>
    <property type="molecule type" value="Genomic_DNA"/>
</dbReference>
<evidence type="ECO:0000313" key="2">
    <source>
        <dbReference type="Proteomes" id="UP000267524"/>
    </source>
</evidence>
<protein>
    <submittedName>
        <fullName evidence="1">Uncharacterized protein</fullName>
    </submittedName>
</protein>
<comment type="caution">
    <text evidence="1">The sequence shown here is derived from an EMBL/GenBank/DDBJ whole genome shotgun (WGS) entry which is preliminary data.</text>
</comment>
<name>A0A3M7LAA5_9FLAO</name>
<sequence>MTTESQIKLEDFINQISLKSLEGYVPANTIIDAFSKGEEHGVKKFLLDLKDETRKNFEQHFLYSIDILKTLLDKKYFIDACYVNPTNRKTIYVTSMDNTINDEFIDQFYDLAFAAEEKFLEKNQSHIHFSFIGNENIDEELLTLDNYILITI</sequence>
<dbReference type="RefSeq" id="WP_122548112.1">
    <property type="nucleotide sequence ID" value="NZ_QWIV01000014.1"/>
</dbReference>
<keyword evidence="2" id="KW-1185">Reference proteome</keyword>
<organism evidence="1 2">
    <name type="scientific">Chryseobacterium nematophagum</name>
    <dbReference type="NCBI Taxonomy" id="2305228"/>
    <lineage>
        <taxon>Bacteria</taxon>
        <taxon>Pseudomonadati</taxon>
        <taxon>Bacteroidota</taxon>
        <taxon>Flavobacteriia</taxon>
        <taxon>Flavobacteriales</taxon>
        <taxon>Weeksellaceae</taxon>
        <taxon>Chryseobacterium group</taxon>
        <taxon>Chryseobacterium</taxon>
    </lineage>
</organism>
<dbReference type="Proteomes" id="UP000267524">
    <property type="component" value="Unassembled WGS sequence"/>
</dbReference>
<gene>
    <name evidence="1" type="ORF">D1632_15480</name>
</gene>
<reference evidence="1 2" key="1">
    <citation type="submission" date="2018-08" db="EMBL/GenBank/DDBJ databases">
        <title>Chryseobacterium nematophagum: a novel matrix digesting pathogen of nematodes.</title>
        <authorList>
            <person name="Page A."/>
            <person name="Roberts M."/>
            <person name="Felix M.-A."/>
            <person name="Weir W."/>
        </authorList>
    </citation>
    <scope>NUCLEOTIDE SEQUENCE [LARGE SCALE GENOMIC DNA]</scope>
    <source>
        <strain evidence="1 2">JUb275</strain>
    </source>
</reference>
<accession>A0A3M7LAA5</accession>